<feature type="non-terminal residue" evidence="2">
    <location>
        <position position="1"/>
    </location>
</feature>
<evidence type="ECO:0000313" key="2">
    <source>
        <dbReference type="EMBL" id="KAK3208237.1"/>
    </source>
</evidence>
<name>A0AAN6RIA2_9PLEO</name>
<dbReference type="EMBL" id="WVTA01000007">
    <property type="protein sequence ID" value="KAK3208237.1"/>
    <property type="molecule type" value="Genomic_DNA"/>
</dbReference>
<evidence type="ECO:0000259" key="1">
    <source>
        <dbReference type="Pfam" id="PF17111"/>
    </source>
</evidence>
<dbReference type="InterPro" id="IPR031348">
    <property type="entry name" value="PigL_N"/>
</dbReference>
<proteinExistence type="predicted"/>
<gene>
    <name evidence="2" type="ORF">GRF29_77g1033</name>
</gene>
<evidence type="ECO:0000313" key="3">
    <source>
        <dbReference type="Proteomes" id="UP001280581"/>
    </source>
</evidence>
<organism evidence="2 3">
    <name type="scientific">Pseudopithomyces chartarum</name>
    <dbReference type="NCBI Taxonomy" id="1892770"/>
    <lineage>
        <taxon>Eukaryota</taxon>
        <taxon>Fungi</taxon>
        <taxon>Dikarya</taxon>
        <taxon>Ascomycota</taxon>
        <taxon>Pezizomycotina</taxon>
        <taxon>Dothideomycetes</taxon>
        <taxon>Pleosporomycetidae</taxon>
        <taxon>Pleosporales</taxon>
        <taxon>Massarineae</taxon>
        <taxon>Didymosphaeriaceae</taxon>
        <taxon>Pseudopithomyces</taxon>
    </lineage>
</organism>
<dbReference type="Pfam" id="PF17111">
    <property type="entry name" value="PigL_N"/>
    <property type="match status" value="1"/>
</dbReference>
<reference evidence="2 3" key="1">
    <citation type="submission" date="2021-02" db="EMBL/GenBank/DDBJ databases">
        <title>Genome assembly of Pseudopithomyces chartarum.</title>
        <authorList>
            <person name="Jauregui R."/>
            <person name="Singh J."/>
            <person name="Voisey C."/>
        </authorList>
    </citation>
    <scope>NUCLEOTIDE SEQUENCE [LARGE SCALE GENOMIC DNA]</scope>
    <source>
        <strain evidence="2 3">AGR01</strain>
    </source>
</reference>
<feature type="domain" description="Azaphilone pigments biosynthesis cluster protein L N-terminal" evidence="1">
    <location>
        <begin position="11"/>
        <end position="183"/>
    </location>
</feature>
<protein>
    <recommendedName>
        <fullName evidence="1">Azaphilone pigments biosynthesis cluster protein L N-terminal domain-containing protein</fullName>
    </recommendedName>
</protein>
<accession>A0AAN6RIA2</accession>
<comment type="caution">
    <text evidence="2">The sequence shown here is derived from an EMBL/GenBank/DDBJ whole genome shotgun (WGS) entry which is preliminary data.</text>
</comment>
<dbReference type="Proteomes" id="UP001280581">
    <property type="component" value="Unassembled WGS sequence"/>
</dbReference>
<keyword evidence="3" id="KW-1185">Reference proteome</keyword>
<dbReference type="AlphaFoldDB" id="A0AAN6RIA2"/>
<sequence>IHDAPGVFVHLKTDVETLCQTVHSLEQELEKNNTDAALSEPQKSNLREINPTLTACRDACDTFKSKIDKLMRHSTDSHTSLRDRLKLQFQEKEIAAFRARLGSYQSTLAIAMQFFTMKTASENLETTKDLEAKIEDVTASLTGQMQGLQIGLQAIIDANAEGHELLEAGHRRQLTEMQQSRSCVPSNSRSLRLVTATVLVWRRLKRQRRRQVTIINM</sequence>